<dbReference type="InterPro" id="IPR050167">
    <property type="entry name" value="Ser_Thr_protein_kinase"/>
</dbReference>
<dbReference type="Proteomes" id="UP000053617">
    <property type="component" value="Unassembled WGS sequence"/>
</dbReference>
<dbReference type="InterPro" id="IPR001245">
    <property type="entry name" value="Ser-Thr/Tyr_kinase_cat_dom"/>
</dbReference>
<dbReference type="VEuPathDB" id="FungiDB:Z518_11059"/>
<dbReference type="RefSeq" id="XP_013266783.1">
    <property type="nucleotide sequence ID" value="XM_013411329.1"/>
</dbReference>
<dbReference type="PANTHER" id="PTHR23257">
    <property type="entry name" value="SERINE-THREONINE PROTEIN KINASE"/>
    <property type="match status" value="1"/>
</dbReference>
<reference evidence="2 3" key="1">
    <citation type="submission" date="2015-01" db="EMBL/GenBank/DDBJ databases">
        <title>The Genome Sequence of Rhinocladiella mackenzie CBS 650.93.</title>
        <authorList>
            <consortium name="The Broad Institute Genomics Platform"/>
            <person name="Cuomo C."/>
            <person name="de Hoog S."/>
            <person name="Gorbushina A."/>
            <person name="Stielow B."/>
            <person name="Teixiera M."/>
            <person name="Abouelleil A."/>
            <person name="Chapman S.B."/>
            <person name="Priest M."/>
            <person name="Young S.K."/>
            <person name="Wortman J."/>
            <person name="Nusbaum C."/>
            <person name="Birren B."/>
        </authorList>
    </citation>
    <scope>NUCLEOTIDE SEQUENCE [LARGE SCALE GENOMIC DNA]</scope>
    <source>
        <strain evidence="2 3">CBS 650.93</strain>
    </source>
</reference>
<dbReference type="InterPro" id="IPR011009">
    <property type="entry name" value="Kinase-like_dom_sf"/>
</dbReference>
<sequence length="339" mass="38691">MNTLLSSLCHLPVSFVGNGQEMLQSPDISDITSLNLEFIGGGFSGLVYAIDGERVLKEYSDFDDRDRDTEHRAYERLGSHPNIARYFGATKDGSIILERGRCLQTIYQQSGGTAGFPLSRKLRWAREAAAGLRHAHEKGILQADVGCHNMMLTRDDRLKIFDFAGCSIDGEEAASCYKWFSYRPSTPEVSIQTDLFAYGCALYEIETGRHPYHELETFDDRERRIKQLYQEKKFPHVTHLILGEVIQDCWNGKFNSMGEVIQALPNSNMRAWSCWSTIKRLKIHSTEIVNFLRPPLDWWKWLRNMAGYPFSIMRIPHLIGSIGITVTRRPIPALSNELP</sequence>
<gene>
    <name evidence="2" type="ORF">Z518_11059</name>
</gene>
<evidence type="ECO:0000313" key="2">
    <source>
        <dbReference type="EMBL" id="KIW99646.1"/>
    </source>
</evidence>
<evidence type="ECO:0000259" key="1">
    <source>
        <dbReference type="PROSITE" id="PS50011"/>
    </source>
</evidence>
<feature type="domain" description="Protein kinase" evidence="1">
    <location>
        <begin position="33"/>
        <end position="269"/>
    </location>
</feature>
<evidence type="ECO:0000313" key="3">
    <source>
        <dbReference type="Proteomes" id="UP000053617"/>
    </source>
</evidence>
<accession>A0A0D2FC04</accession>
<dbReference type="GO" id="GO:0007165">
    <property type="term" value="P:signal transduction"/>
    <property type="evidence" value="ECO:0007669"/>
    <property type="project" value="TreeGrafter"/>
</dbReference>
<proteinExistence type="predicted"/>
<dbReference type="STRING" id="1442369.A0A0D2FC04"/>
<dbReference type="GO" id="GO:0005524">
    <property type="term" value="F:ATP binding"/>
    <property type="evidence" value="ECO:0007669"/>
    <property type="project" value="InterPro"/>
</dbReference>
<dbReference type="GO" id="GO:0005737">
    <property type="term" value="C:cytoplasm"/>
    <property type="evidence" value="ECO:0007669"/>
    <property type="project" value="TreeGrafter"/>
</dbReference>
<dbReference type="AlphaFoldDB" id="A0A0D2FC04"/>
<dbReference type="InterPro" id="IPR000719">
    <property type="entry name" value="Prot_kinase_dom"/>
</dbReference>
<dbReference type="PROSITE" id="PS50011">
    <property type="entry name" value="PROTEIN_KINASE_DOM"/>
    <property type="match status" value="1"/>
</dbReference>
<dbReference type="Gene3D" id="1.10.510.10">
    <property type="entry name" value="Transferase(Phosphotransferase) domain 1"/>
    <property type="match status" value="1"/>
</dbReference>
<dbReference type="GO" id="GO:0004672">
    <property type="term" value="F:protein kinase activity"/>
    <property type="evidence" value="ECO:0007669"/>
    <property type="project" value="InterPro"/>
</dbReference>
<dbReference type="EMBL" id="KN847485">
    <property type="protein sequence ID" value="KIW99646.1"/>
    <property type="molecule type" value="Genomic_DNA"/>
</dbReference>
<protein>
    <recommendedName>
        <fullName evidence="1">Protein kinase domain-containing protein</fullName>
    </recommendedName>
</protein>
<dbReference type="HOGENOM" id="CLU_000288_31_3_1"/>
<dbReference type="GeneID" id="25299130"/>
<name>A0A0D2FC04_9EURO</name>
<dbReference type="Pfam" id="PF07714">
    <property type="entry name" value="PK_Tyr_Ser-Thr"/>
    <property type="match status" value="1"/>
</dbReference>
<dbReference type="SUPFAM" id="SSF56112">
    <property type="entry name" value="Protein kinase-like (PK-like)"/>
    <property type="match status" value="1"/>
</dbReference>
<organism evidence="2 3">
    <name type="scientific">Rhinocladiella mackenziei CBS 650.93</name>
    <dbReference type="NCBI Taxonomy" id="1442369"/>
    <lineage>
        <taxon>Eukaryota</taxon>
        <taxon>Fungi</taxon>
        <taxon>Dikarya</taxon>
        <taxon>Ascomycota</taxon>
        <taxon>Pezizomycotina</taxon>
        <taxon>Eurotiomycetes</taxon>
        <taxon>Chaetothyriomycetidae</taxon>
        <taxon>Chaetothyriales</taxon>
        <taxon>Herpotrichiellaceae</taxon>
        <taxon>Rhinocladiella</taxon>
    </lineage>
</organism>
<dbReference type="OrthoDB" id="1668230at2759"/>
<keyword evidence="3" id="KW-1185">Reference proteome</keyword>